<gene>
    <name evidence="1" type="ORF">K466DRAFT_133124</name>
</gene>
<sequence length="278" mass="30642">MTKVLQLPIDIICSLFDQLRDDAQSLATCSLVCKTWEPASRSVLFRCLSINEFKVSYAAFDNFLSAAAHLADYIVDLRLVGRLGLELFGSSPSAVYCSTLDVSLLARIVAKLPALRRLHLINLAYEEILGPLPRPRQAQARLPSLDSLVFQNVPPISHEDSTLPELLSVIALFSSIGHLALIDTRASRDPQPRIETPQLAGARCRDPCHWPNCALQQVARSVGRLYTRHVRMCRNYRGLPAPLPALKQALSLYLPFAPTPSATSGTSCTSPNARTSRR</sequence>
<dbReference type="SUPFAM" id="SSF81383">
    <property type="entry name" value="F-box domain"/>
    <property type="match status" value="1"/>
</dbReference>
<organism evidence="1 2">
    <name type="scientific">Polyporus arcularius HHB13444</name>
    <dbReference type="NCBI Taxonomy" id="1314778"/>
    <lineage>
        <taxon>Eukaryota</taxon>
        <taxon>Fungi</taxon>
        <taxon>Dikarya</taxon>
        <taxon>Basidiomycota</taxon>
        <taxon>Agaricomycotina</taxon>
        <taxon>Agaricomycetes</taxon>
        <taxon>Polyporales</taxon>
        <taxon>Polyporaceae</taxon>
        <taxon>Polyporus</taxon>
    </lineage>
</organism>
<dbReference type="CDD" id="cd09917">
    <property type="entry name" value="F-box_SF"/>
    <property type="match status" value="1"/>
</dbReference>
<evidence type="ECO:0000313" key="2">
    <source>
        <dbReference type="Proteomes" id="UP000308197"/>
    </source>
</evidence>
<protein>
    <recommendedName>
        <fullName evidence="3">F-box domain-containing protein</fullName>
    </recommendedName>
</protein>
<proteinExistence type="predicted"/>
<dbReference type="InParanoid" id="A0A5C3PB05"/>
<name>A0A5C3PB05_9APHY</name>
<evidence type="ECO:0008006" key="3">
    <source>
        <dbReference type="Google" id="ProtNLM"/>
    </source>
</evidence>
<accession>A0A5C3PB05</accession>
<reference evidence="1 2" key="1">
    <citation type="journal article" date="2019" name="Nat. Ecol. Evol.">
        <title>Megaphylogeny resolves global patterns of mushroom evolution.</title>
        <authorList>
            <person name="Varga T."/>
            <person name="Krizsan K."/>
            <person name="Foldi C."/>
            <person name="Dima B."/>
            <person name="Sanchez-Garcia M."/>
            <person name="Sanchez-Ramirez S."/>
            <person name="Szollosi G.J."/>
            <person name="Szarkandi J.G."/>
            <person name="Papp V."/>
            <person name="Albert L."/>
            <person name="Andreopoulos W."/>
            <person name="Angelini C."/>
            <person name="Antonin V."/>
            <person name="Barry K.W."/>
            <person name="Bougher N.L."/>
            <person name="Buchanan P."/>
            <person name="Buyck B."/>
            <person name="Bense V."/>
            <person name="Catcheside P."/>
            <person name="Chovatia M."/>
            <person name="Cooper J."/>
            <person name="Damon W."/>
            <person name="Desjardin D."/>
            <person name="Finy P."/>
            <person name="Geml J."/>
            <person name="Haridas S."/>
            <person name="Hughes K."/>
            <person name="Justo A."/>
            <person name="Karasinski D."/>
            <person name="Kautmanova I."/>
            <person name="Kiss B."/>
            <person name="Kocsube S."/>
            <person name="Kotiranta H."/>
            <person name="LaButti K.M."/>
            <person name="Lechner B.E."/>
            <person name="Liimatainen K."/>
            <person name="Lipzen A."/>
            <person name="Lukacs Z."/>
            <person name="Mihaltcheva S."/>
            <person name="Morgado L.N."/>
            <person name="Niskanen T."/>
            <person name="Noordeloos M.E."/>
            <person name="Ohm R.A."/>
            <person name="Ortiz-Santana B."/>
            <person name="Ovrebo C."/>
            <person name="Racz N."/>
            <person name="Riley R."/>
            <person name="Savchenko A."/>
            <person name="Shiryaev A."/>
            <person name="Soop K."/>
            <person name="Spirin V."/>
            <person name="Szebenyi C."/>
            <person name="Tomsovsky M."/>
            <person name="Tulloss R.E."/>
            <person name="Uehling J."/>
            <person name="Grigoriev I.V."/>
            <person name="Vagvolgyi C."/>
            <person name="Papp T."/>
            <person name="Martin F.M."/>
            <person name="Miettinen O."/>
            <person name="Hibbett D.S."/>
            <person name="Nagy L.G."/>
        </authorList>
    </citation>
    <scope>NUCLEOTIDE SEQUENCE [LARGE SCALE GENOMIC DNA]</scope>
    <source>
        <strain evidence="1 2">HHB13444</strain>
    </source>
</reference>
<dbReference type="InterPro" id="IPR036047">
    <property type="entry name" value="F-box-like_dom_sf"/>
</dbReference>
<evidence type="ECO:0000313" key="1">
    <source>
        <dbReference type="EMBL" id="TFK86925.1"/>
    </source>
</evidence>
<dbReference type="EMBL" id="ML211176">
    <property type="protein sequence ID" value="TFK86925.1"/>
    <property type="molecule type" value="Genomic_DNA"/>
</dbReference>
<dbReference type="AlphaFoldDB" id="A0A5C3PB05"/>
<dbReference type="Proteomes" id="UP000308197">
    <property type="component" value="Unassembled WGS sequence"/>
</dbReference>
<keyword evidence="2" id="KW-1185">Reference proteome</keyword>